<sequence length="395" mass="42676">MSLSFSVIWMTTIFGSVPSIPVSTSTSASLSTTAAVSSTIRSTTSTPSPRLAPRFYKTISTIFETDTEYLTLPTGQMLQRDPPDAAAVQPLSKRWERPKGPFTVTVPGGGAPVTVPNYPTPNTDPDDGAPVTVCTSDCFKHCSKHIFEPRQCLRFAKDIPSWGYLSSMKRGPFYESYTCLVCLNLPAMMETPNHPEGGNSLRETQDLVNAIYDVSVKANIPPQLAFAIAMQESQASVRPHSGDQGKSRGTFQVQIPGAITCLDTPIDGCTKDQIYAMVSLGICGQSSCTAPFQRPGIATYWLQYPTDIGRISRGYNSGSVYDQNDLTAVAFGTNSYSSDIANRMMGRVVGGFYSRTCCAKCDGRKILAVNTCGPVNGLKSDFCGDDRYSFHGQVG</sequence>
<dbReference type="EMBL" id="SNSC02000022">
    <property type="protein sequence ID" value="TID14623.1"/>
    <property type="molecule type" value="Genomic_DNA"/>
</dbReference>
<accession>A0A4Z1NGQ2</accession>
<name>A0A4Z1NGQ2_9PEZI</name>
<gene>
    <name evidence="2" type="ORF">E6O75_ATG08769</name>
</gene>
<feature type="signal peptide" evidence="1">
    <location>
        <begin position="1"/>
        <end position="19"/>
    </location>
</feature>
<protein>
    <submittedName>
        <fullName evidence="2">Lysozyme-like domain protein</fullName>
    </submittedName>
</protein>
<comment type="caution">
    <text evidence="2">The sequence shown here is derived from an EMBL/GenBank/DDBJ whole genome shotgun (WGS) entry which is preliminary data.</text>
</comment>
<proteinExistence type="predicted"/>
<dbReference type="OrthoDB" id="1193027at2759"/>
<evidence type="ECO:0000256" key="1">
    <source>
        <dbReference type="SAM" id="SignalP"/>
    </source>
</evidence>
<dbReference type="AlphaFoldDB" id="A0A4Z1NGQ2"/>
<feature type="chain" id="PRO_5021332583" evidence="1">
    <location>
        <begin position="20"/>
        <end position="395"/>
    </location>
</feature>
<organism evidence="2 3">
    <name type="scientific">Venturia nashicola</name>
    <dbReference type="NCBI Taxonomy" id="86259"/>
    <lineage>
        <taxon>Eukaryota</taxon>
        <taxon>Fungi</taxon>
        <taxon>Dikarya</taxon>
        <taxon>Ascomycota</taxon>
        <taxon>Pezizomycotina</taxon>
        <taxon>Dothideomycetes</taxon>
        <taxon>Pleosporomycetidae</taxon>
        <taxon>Venturiales</taxon>
        <taxon>Venturiaceae</taxon>
        <taxon>Venturia</taxon>
    </lineage>
</organism>
<keyword evidence="1" id="KW-0732">Signal</keyword>
<evidence type="ECO:0000313" key="2">
    <source>
        <dbReference type="EMBL" id="TID14623.1"/>
    </source>
</evidence>
<keyword evidence="3" id="KW-1185">Reference proteome</keyword>
<reference evidence="2 3" key="1">
    <citation type="submission" date="2019-04" db="EMBL/GenBank/DDBJ databases">
        <title>High contiguity whole genome sequence and gene annotation resource for two Venturia nashicola isolates.</title>
        <authorList>
            <person name="Prokchorchik M."/>
            <person name="Won K."/>
            <person name="Lee Y."/>
            <person name="Choi E.D."/>
            <person name="Segonzac C."/>
            <person name="Sohn K.H."/>
        </authorList>
    </citation>
    <scope>NUCLEOTIDE SEQUENCE [LARGE SCALE GENOMIC DNA]</scope>
    <source>
        <strain evidence="2 3">PRI2</strain>
    </source>
</reference>
<evidence type="ECO:0000313" key="3">
    <source>
        <dbReference type="Proteomes" id="UP000298493"/>
    </source>
</evidence>
<dbReference type="Proteomes" id="UP000298493">
    <property type="component" value="Unassembled WGS sequence"/>
</dbReference>